<dbReference type="InterPro" id="IPR028098">
    <property type="entry name" value="Glyco_trans_4-like_N"/>
</dbReference>
<dbReference type="RefSeq" id="WP_193991043.1">
    <property type="nucleotide sequence ID" value="NZ_JADEXP010000018.1"/>
</dbReference>
<keyword evidence="3" id="KW-1185">Reference proteome</keyword>
<feature type="domain" description="Glycosyltransferase subfamily 4-like N-terminal" evidence="1">
    <location>
        <begin position="21"/>
        <end position="221"/>
    </location>
</feature>
<evidence type="ECO:0000313" key="3">
    <source>
        <dbReference type="Proteomes" id="UP000615026"/>
    </source>
</evidence>
<proteinExistence type="predicted"/>
<accession>A0A928WYH6</accession>
<sequence>MHLLVLSLNTFPYPPSHGAAEVRTFNLLRQIGPLHHITLVAHETPNATEANIQTLKQWVKEIKTFPLPDQTDPHQDRNPLKQALRLAQFVITGTPPSVTFRFSPEVYTWVMQQVDTGQYDAVICEHGVNEMYVHPKFRQRVKTVADIHSSVYGWVLDHLEAGASENPLRDRLYLPLLARYEKRYCAKFTHLVATTLDDRAHLQKLVPDAQIDIVTTGVDLETSPYRSHDPGGQSLIFIGAMDSSHNIDAARYLAQEIFPLVKQRYPEATLNLVGTRPVPTVKELDSIPGVNVTGRVPSITDCLQQSTVSVVPLRAGLGIKTKTLESMAVGVPVVASDRGLEGMQVDTAGVPLRALRANQPEDYVKAIGRLFEDATLRQQLSENARQMIEAEFTWEYLGQKYAQVLSS</sequence>
<protein>
    <submittedName>
        <fullName evidence="2">Glycosyltransferase</fullName>
    </submittedName>
</protein>
<evidence type="ECO:0000259" key="1">
    <source>
        <dbReference type="Pfam" id="PF13439"/>
    </source>
</evidence>
<evidence type="ECO:0000313" key="2">
    <source>
        <dbReference type="EMBL" id="MBE9065790.1"/>
    </source>
</evidence>
<dbReference type="Pfam" id="PF13439">
    <property type="entry name" value="Glyco_transf_4"/>
    <property type="match status" value="1"/>
</dbReference>
<comment type="caution">
    <text evidence="2">The sequence shown here is derived from an EMBL/GenBank/DDBJ whole genome shotgun (WGS) entry which is preliminary data.</text>
</comment>
<dbReference type="PANTHER" id="PTHR12526:SF600">
    <property type="entry name" value="GLYCOSYL TRANSFERASE GROUP 1"/>
    <property type="match status" value="1"/>
</dbReference>
<dbReference type="SUPFAM" id="SSF53756">
    <property type="entry name" value="UDP-Glycosyltransferase/glycogen phosphorylase"/>
    <property type="match status" value="1"/>
</dbReference>
<dbReference type="Proteomes" id="UP000615026">
    <property type="component" value="Unassembled WGS sequence"/>
</dbReference>
<gene>
    <name evidence="2" type="ORF">IQ260_03890</name>
</gene>
<dbReference type="Gene3D" id="3.40.50.2000">
    <property type="entry name" value="Glycogen Phosphorylase B"/>
    <property type="match status" value="2"/>
</dbReference>
<dbReference type="AlphaFoldDB" id="A0A928WYH6"/>
<dbReference type="Pfam" id="PF13692">
    <property type="entry name" value="Glyco_trans_1_4"/>
    <property type="match status" value="1"/>
</dbReference>
<name>A0A928WYH6_LEPEC</name>
<dbReference type="CDD" id="cd03801">
    <property type="entry name" value="GT4_PimA-like"/>
    <property type="match status" value="1"/>
</dbReference>
<dbReference type="PANTHER" id="PTHR12526">
    <property type="entry name" value="GLYCOSYLTRANSFERASE"/>
    <property type="match status" value="1"/>
</dbReference>
<organism evidence="2 3">
    <name type="scientific">Leptolyngbya cf. ectocarpi LEGE 11479</name>
    <dbReference type="NCBI Taxonomy" id="1828722"/>
    <lineage>
        <taxon>Bacteria</taxon>
        <taxon>Bacillati</taxon>
        <taxon>Cyanobacteriota</taxon>
        <taxon>Cyanophyceae</taxon>
        <taxon>Leptolyngbyales</taxon>
        <taxon>Leptolyngbyaceae</taxon>
        <taxon>Leptolyngbya group</taxon>
        <taxon>Leptolyngbya</taxon>
    </lineage>
</organism>
<dbReference type="EMBL" id="JADEXP010000018">
    <property type="protein sequence ID" value="MBE9065790.1"/>
    <property type="molecule type" value="Genomic_DNA"/>
</dbReference>
<dbReference type="GO" id="GO:0016757">
    <property type="term" value="F:glycosyltransferase activity"/>
    <property type="evidence" value="ECO:0007669"/>
    <property type="project" value="TreeGrafter"/>
</dbReference>
<reference evidence="2" key="1">
    <citation type="submission" date="2020-10" db="EMBL/GenBank/DDBJ databases">
        <authorList>
            <person name="Castelo-Branco R."/>
            <person name="Eusebio N."/>
            <person name="Adriana R."/>
            <person name="Vieira A."/>
            <person name="Brugerolle De Fraissinette N."/>
            <person name="Rezende De Castro R."/>
            <person name="Schneider M.P."/>
            <person name="Vasconcelos V."/>
            <person name="Leao P.N."/>
        </authorList>
    </citation>
    <scope>NUCLEOTIDE SEQUENCE</scope>
    <source>
        <strain evidence="2">LEGE 11479</strain>
    </source>
</reference>